<dbReference type="AlphaFoldDB" id="A0A5C6E5U3"/>
<organism evidence="2 3">
    <name type="scientific">Novipirellula aureliae</name>
    <dbReference type="NCBI Taxonomy" id="2527966"/>
    <lineage>
        <taxon>Bacteria</taxon>
        <taxon>Pseudomonadati</taxon>
        <taxon>Planctomycetota</taxon>
        <taxon>Planctomycetia</taxon>
        <taxon>Pirellulales</taxon>
        <taxon>Pirellulaceae</taxon>
        <taxon>Novipirellula</taxon>
    </lineage>
</organism>
<comment type="caution">
    <text evidence="2">The sequence shown here is derived from an EMBL/GenBank/DDBJ whole genome shotgun (WGS) entry which is preliminary data.</text>
</comment>
<evidence type="ECO:0000256" key="1">
    <source>
        <dbReference type="SAM" id="Phobius"/>
    </source>
</evidence>
<reference evidence="2 3" key="1">
    <citation type="submission" date="2019-02" db="EMBL/GenBank/DDBJ databases">
        <title>Deep-cultivation of Planctomycetes and their phenomic and genomic characterization uncovers novel biology.</title>
        <authorList>
            <person name="Wiegand S."/>
            <person name="Jogler M."/>
            <person name="Boedeker C."/>
            <person name="Pinto D."/>
            <person name="Vollmers J."/>
            <person name="Rivas-Marin E."/>
            <person name="Kohn T."/>
            <person name="Peeters S.H."/>
            <person name="Heuer A."/>
            <person name="Rast P."/>
            <person name="Oberbeckmann S."/>
            <person name="Bunk B."/>
            <person name="Jeske O."/>
            <person name="Meyerdierks A."/>
            <person name="Storesund J.E."/>
            <person name="Kallscheuer N."/>
            <person name="Luecker S."/>
            <person name="Lage O.M."/>
            <person name="Pohl T."/>
            <person name="Merkel B.J."/>
            <person name="Hornburger P."/>
            <person name="Mueller R.-W."/>
            <person name="Bruemmer F."/>
            <person name="Labrenz M."/>
            <person name="Spormann A.M."/>
            <person name="Op Den Camp H."/>
            <person name="Overmann J."/>
            <person name="Amann R."/>
            <person name="Jetten M.S.M."/>
            <person name="Mascher T."/>
            <person name="Medema M.H."/>
            <person name="Devos D.P."/>
            <person name="Kaster A.-K."/>
            <person name="Ovreas L."/>
            <person name="Rohde M."/>
            <person name="Galperin M.Y."/>
            <person name="Jogler C."/>
        </authorList>
    </citation>
    <scope>NUCLEOTIDE SEQUENCE [LARGE SCALE GENOMIC DNA]</scope>
    <source>
        <strain evidence="2 3">Q31b</strain>
    </source>
</reference>
<keyword evidence="1" id="KW-0472">Membrane</keyword>
<evidence type="ECO:0000313" key="2">
    <source>
        <dbReference type="EMBL" id="TWU45033.1"/>
    </source>
</evidence>
<dbReference type="Pfam" id="PF11755">
    <property type="entry name" value="DUF3311"/>
    <property type="match status" value="1"/>
</dbReference>
<keyword evidence="3" id="KW-1185">Reference proteome</keyword>
<proteinExistence type="predicted"/>
<name>A0A5C6E5U3_9BACT</name>
<gene>
    <name evidence="2" type="ORF">Q31b_02040</name>
</gene>
<dbReference type="OrthoDB" id="283209at2"/>
<keyword evidence="1" id="KW-0812">Transmembrane</keyword>
<dbReference type="InterPro" id="IPR021741">
    <property type="entry name" value="DUF3311"/>
</dbReference>
<dbReference type="Proteomes" id="UP000315471">
    <property type="component" value="Unassembled WGS sequence"/>
</dbReference>
<sequence>MKYLVVGLVLVLVVLHQDVWNWDNDRLVLGFIPFTLAYHACISIAASVVWLLAATKAWPTNLEGDETSQQPNRAGGDA</sequence>
<keyword evidence="1" id="KW-1133">Transmembrane helix</keyword>
<evidence type="ECO:0000313" key="3">
    <source>
        <dbReference type="Proteomes" id="UP000315471"/>
    </source>
</evidence>
<dbReference type="EMBL" id="SJPY01000001">
    <property type="protein sequence ID" value="TWU45033.1"/>
    <property type="molecule type" value="Genomic_DNA"/>
</dbReference>
<feature type="transmembrane region" description="Helical" evidence="1">
    <location>
        <begin position="31"/>
        <end position="53"/>
    </location>
</feature>
<protein>
    <recommendedName>
        <fullName evidence="4">DUF3311 domain-containing protein</fullName>
    </recommendedName>
</protein>
<dbReference type="RefSeq" id="WP_146597824.1">
    <property type="nucleotide sequence ID" value="NZ_SJPY01000001.1"/>
</dbReference>
<evidence type="ECO:0008006" key="4">
    <source>
        <dbReference type="Google" id="ProtNLM"/>
    </source>
</evidence>
<accession>A0A5C6E5U3</accession>